<evidence type="ECO:0000256" key="4">
    <source>
        <dbReference type="ARBA" id="ARBA00022692"/>
    </source>
</evidence>
<evidence type="ECO:0000256" key="2">
    <source>
        <dbReference type="ARBA" id="ARBA00010877"/>
    </source>
</evidence>
<dbReference type="Proteomes" id="UP000037751">
    <property type="component" value="Unassembled WGS sequence"/>
</dbReference>
<keyword evidence="14" id="KW-1185">Reference proteome</keyword>
<feature type="coiled-coil region" evidence="12">
    <location>
        <begin position="288"/>
        <end position="341"/>
    </location>
</feature>
<sequence length="628" mass="69417">MKRTVIRSFPAVKAIPPPPPRRAVLPRLVAYAVGGAALFYGGSVAAAKQVPAYRSFFQDHVYGGDALIKYFDTHELSDLPEELKHMDVEKQVTRAASQVRHGFQRVSDYVTHNEHVQHTREEVEKRTAELQTKLQDQLEELRAKAGEESAHLLDKAQSLAGKSYSEAREHMNKAVDDAREHIEHATANLTGHPVTEKVVKATTGIQPPPGPPEYGATYRERKLVAPTDNHGARLRPDPSAPVLPRLTTSVKKMSSSEPVIAQLASTIDELTAFVKETPHSGALARGVLESAEADLAQLSKRLDEIKASDAAKLEKQLAKQAETYEDELKKAAEKATNEQGQRDKDWAAQVSRLQDEQAAQFKTRLAKELETQSEIIDQRLKEEVIARGIELQRKWTSEIKAQVERERAGRLARLDELAKDLHQVEELSKVNAQTLDDNIGVHALNGAVRVLRSAIDGENAAESAYTRRTFANELAGLRAARKAQDNDVIASALHAIEQNGAAEAGVESLPTLHEWFSTRVAPRLTSVALMPEQGAGVLSYVASYLMSPFLFVRKGNVPGSDVASTVARADWFLERRDLDSATRELNQLRGWAKILVSDWLTAARLRLEVDQALDMIDKEAAFASMLHT</sequence>
<gene>
    <name evidence="13" type="ORF">Malapachy_2830</name>
</gene>
<dbReference type="EMBL" id="LGAV01000011">
    <property type="protein sequence ID" value="KOS12587.1"/>
    <property type="molecule type" value="Genomic_DNA"/>
</dbReference>
<evidence type="ECO:0000256" key="1">
    <source>
        <dbReference type="ARBA" id="ARBA00004434"/>
    </source>
</evidence>
<keyword evidence="7 12" id="KW-0175">Coiled coil</keyword>
<name>A0A0M8MLM1_9BASI</name>
<evidence type="ECO:0000256" key="12">
    <source>
        <dbReference type="SAM" id="Coils"/>
    </source>
</evidence>
<comment type="subcellular location">
    <subcellularLocation>
        <location evidence="1 11">Mitochondrion inner membrane</location>
        <topology evidence="1 11">Single-pass membrane protein</topology>
    </subcellularLocation>
</comment>
<evidence type="ECO:0000256" key="10">
    <source>
        <dbReference type="ARBA" id="ARBA00025571"/>
    </source>
</evidence>
<accession>A0A0M8MLM1</accession>
<comment type="subunit">
    <text evidence="11">Component of the mitochondrial contact site and cristae organizing system (MICOS) complex.</text>
</comment>
<comment type="caution">
    <text evidence="13">The sequence shown here is derived from an EMBL/GenBank/DDBJ whole genome shotgun (WGS) entry which is preliminary data.</text>
</comment>
<feature type="coiled-coil region" evidence="12">
    <location>
        <begin position="113"/>
        <end position="144"/>
    </location>
</feature>
<comment type="function">
    <text evidence="10">Component of the MICOS complex, a large protein complex of the mitochondrial inner membrane that plays crucial roles in the maintenance of crista junctions, inner membrane architecture, and formation of contact sites to the outer membrane. Plays a role in keeping cristae membranes connected to the inner boundary membrane. Also promotes protein import via the mitochondrial intermembrane space assembly (MIA) pathway.</text>
</comment>
<evidence type="ECO:0000313" key="13">
    <source>
        <dbReference type="EMBL" id="KOS12587.1"/>
    </source>
</evidence>
<evidence type="ECO:0000256" key="3">
    <source>
        <dbReference type="ARBA" id="ARBA00018116"/>
    </source>
</evidence>
<dbReference type="Gene3D" id="1.20.120.20">
    <property type="entry name" value="Apolipoprotein"/>
    <property type="match status" value="1"/>
</dbReference>
<evidence type="ECO:0000256" key="8">
    <source>
        <dbReference type="ARBA" id="ARBA00023128"/>
    </source>
</evidence>
<reference evidence="13 14" key="1">
    <citation type="submission" date="2015-07" db="EMBL/GenBank/DDBJ databases">
        <title>Draft Genome Sequence of Malassezia furfur CBS1878 and Malassezia pachydermatis CBS1879.</title>
        <authorList>
            <person name="Triana S."/>
            <person name="Ohm R."/>
            <person name="Gonzalez A."/>
            <person name="DeCock H."/>
            <person name="Restrepo S."/>
            <person name="Celis A."/>
        </authorList>
    </citation>
    <scope>NUCLEOTIDE SEQUENCE [LARGE SCALE GENOMIC DNA]</scope>
    <source>
        <strain evidence="13 14">CBS 1879</strain>
    </source>
</reference>
<evidence type="ECO:0000256" key="6">
    <source>
        <dbReference type="ARBA" id="ARBA00022989"/>
    </source>
</evidence>
<dbReference type="RefSeq" id="XP_017990219.1">
    <property type="nucleotide sequence ID" value="XM_018137316.1"/>
</dbReference>
<keyword evidence="6" id="KW-1133">Transmembrane helix</keyword>
<proteinExistence type="inferred from homology"/>
<dbReference type="VEuPathDB" id="FungiDB:Malapachy_2830"/>
<comment type="similarity">
    <text evidence="2 11">Belongs to the MICOS complex subunit Mic60 family.</text>
</comment>
<dbReference type="PANTHER" id="PTHR15415:SF7">
    <property type="entry name" value="MICOS COMPLEX SUBUNIT MIC60"/>
    <property type="match status" value="1"/>
</dbReference>
<dbReference type="STRING" id="77020.A0A0M8MLM1"/>
<protein>
    <recommendedName>
        <fullName evidence="3 11">MICOS complex subunit MIC60</fullName>
    </recommendedName>
    <alternativeName>
        <fullName evidence="11">Mitofilin</fullName>
    </alternativeName>
</protein>
<dbReference type="AlphaFoldDB" id="A0A0M8MLM1"/>
<evidence type="ECO:0000256" key="11">
    <source>
        <dbReference type="RuleBase" id="RU363000"/>
    </source>
</evidence>
<dbReference type="PANTHER" id="PTHR15415">
    <property type="entry name" value="MITOFILIN"/>
    <property type="match status" value="1"/>
</dbReference>
<dbReference type="InterPro" id="IPR019133">
    <property type="entry name" value="MIC60"/>
</dbReference>
<dbReference type="GeneID" id="28729192"/>
<dbReference type="OrthoDB" id="10261039at2759"/>
<keyword evidence="5 11" id="KW-0999">Mitochondrion inner membrane</keyword>
<keyword evidence="8 11" id="KW-0496">Mitochondrion</keyword>
<dbReference type="GO" id="GO:0042407">
    <property type="term" value="P:cristae formation"/>
    <property type="evidence" value="ECO:0007669"/>
    <property type="project" value="TreeGrafter"/>
</dbReference>
<organism evidence="13 14">
    <name type="scientific">Malassezia pachydermatis</name>
    <dbReference type="NCBI Taxonomy" id="77020"/>
    <lineage>
        <taxon>Eukaryota</taxon>
        <taxon>Fungi</taxon>
        <taxon>Dikarya</taxon>
        <taxon>Basidiomycota</taxon>
        <taxon>Ustilaginomycotina</taxon>
        <taxon>Malasseziomycetes</taxon>
        <taxon>Malasseziales</taxon>
        <taxon>Malasseziaceae</taxon>
        <taxon>Malassezia</taxon>
    </lineage>
</organism>
<dbReference type="Pfam" id="PF09731">
    <property type="entry name" value="Mitofilin"/>
    <property type="match status" value="1"/>
</dbReference>
<evidence type="ECO:0000256" key="9">
    <source>
        <dbReference type="ARBA" id="ARBA00023136"/>
    </source>
</evidence>
<evidence type="ECO:0000256" key="5">
    <source>
        <dbReference type="ARBA" id="ARBA00022792"/>
    </source>
</evidence>
<keyword evidence="4 11" id="KW-0812">Transmembrane</keyword>
<evidence type="ECO:0000256" key="7">
    <source>
        <dbReference type="ARBA" id="ARBA00023054"/>
    </source>
</evidence>
<evidence type="ECO:0000313" key="14">
    <source>
        <dbReference type="Proteomes" id="UP000037751"/>
    </source>
</evidence>
<dbReference type="GO" id="GO:0061617">
    <property type="term" value="C:MICOS complex"/>
    <property type="evidence" value="ECO:0007669"/>
    <property type="project" value="TreeGrafter"/>
</dbReference>
<keyword evidence="9" id="KW-0472">Membrane</keyword>